<feature type="compositionally biased region" description="Low complexity" evidence="1">
    <location>
        <begin position="98"/>
        <end position="108"/>
    </location>
</feature>
<sequence length="193" mass="21720">MKQPLSITMTGPERDLRPEGVSLYSFALAFGLMLFSGPLWAQPRPGESFRSVIPVPPQIQNPVEPARPATQRDNDTCCRQPMAPPVLSETHPGMPSRTSYTSTGISTSTSTSMSTSTYTSTYSPPPGFHYQAWAVGSVLPRVYWGRGYWIDNYWFFALKAPPWECVWVRYGNDAMLVNRRSGAILQILRHKFR</sequence>
<feature type="transmembrane region" description="Helical" evidence="2">
    <location>
        <begin position="21"/>
        <end position="41"/>
    </location>
</feature>
<dbReference type="Pfam" id="PF11776">
    <property type="entry name" value="RcnB"/>
    <property type="match status" value="1"/>
</dbReference>
<evidence type="ECO:0000256" key="1">
    <source>
        <dbReference type="SAM" id="MobiDB-lite"/>
    </source>
</evidence>
<gene>
    <name evidence="3" type="ORF">GGR38_000689</name>
</gene>
<dbReference type="Gene3D" id="3.10.450.160">
    <property type="entry name" value="inner membrane protein cigr"/>
    <property type="match status" value="1"/>
</dbReference>
<keyword evidence="4" id="KW-1185">Reference proteome</keyword>
<dbReference type="Proteomes" id="UP000548867">
    <property type="component" value="Unassembled WGS sequence"/>
</dbReference>
<feature type="region of interest" description="Disordered" evidence="1">
    <location>
        <begin position="84"/>
        <end position="108"/>
    </location>
</feature>
<dbReference type="EMBL" id="JACIDX010000002">
    <property type="protein sequence ID" value="MBB3953762.1"/>
    <property type="molecule type" value="Genomic_DNA"/>
</dbReference>
<keyword evidence="2" id="KW-1133">Transmembrane helix</keyword>
<dbReference type="InterPro" id="IPR024572">
    <property type="entry name" value="RcnB"/>
</dbReference>
<reference evidence="3 4" key="1">
    <citation type="submission" date="2020-08" db="EMBL/GenBank/DDBJ databases">
        <title>Genomic Encyclopedia of Type Strains, Phase IV (KMG-IV): sequencing the most valuable type-strain genomes for metagenomic binning, comparative biology and taxonomic classification.</title>
        <authorList>
            <person name="Goeker M."/>
        </authorList>
    </citation>
    <scope>NUCLEOTIDE SEQUENCE [LARGE SCALE GENOMIC DNA]</scope>
    <source>
        <strain evidence="3 4">DSM 27057</strain>
    </source>
</reference>
<keyword evidence="2" id="KW-0812">Transmembrane</keyword>
<protein>
    <submittedName>
        <fullName evidence="3">Ni/Co efflux regulator RcnB</fullName>
    </submittedName>
</protein>
<evidence type="ECO:0000313" key="4">
    <source>
        <dbReference type="Proteomes" id="UP000548867"/>
    </source>
</evidence>
<evidence type="ECO:0000256" key="2">
    <source>
        <dbReference type="SAM" id="Phobius"/>
    </source>
</evidence>
<dbReference type="AlphaFoldDB" id="A0A7W6CDD4"/>
<name>A0A7W6CDD4_9SPHN</name>
<keyword evidence="2" id="KW-0472">Membrane</keyword>
<dbReference type="RefSeq" id="WP_183622661.1">
    <property type="nucleotide sequence ID" value="NZ_JACIDX010000002.1"/>
</dbReference>
<organism evidence="3 4">
    <name type="scientific">Novosphingobium sediminicola</name>
    <dbReference type="NCBI Taxonomy" id="563162"/>
    <lineage>
        <taxon>Bacteria</taxon>
        <taxon>Pseudomonadati</taxon>
        <taxon>Pseudomonadota</taxon>
        <taxon>Alphaproteobacteria</taxon>
        <taxon>Sphingomonadales</taxon>
        <taxon>Sphingomonadaceae</taxon>
        <taxon>Novosphingobium</taxon>
    </lineage>
</organism>
<proteinExistence type="predicted"/>
<accession>A0A7W6CDD4</accession>
<evidence type="ECO:0000313" key="3">
    <source>
        <dbReference type="EMBL" id="MBB3953762.1"/>
    </source>
</evidence>
<comment type="caution">
    <text evidence="3">The sequence shown here is derived from an EMBL/GenBank/DDBJ whole genome shotgun (WGS) entry which is preliminary data.</text>
</comment>